<keyword evidence="2 6" id="KW-0349">Heme</keyword>
<protein>
    <submittedName>
        <fullName evidence="9">Globin</fullName>
    </submittedName>
</protein>
<evidence type="ECO:0000256" key="3">
    <source>
        <dbReference type="ARBA" id="ARBA00022621"/>
    </source>
</evidence>
<evidence type="ECO:0000256" key="5">
    <source>
        <dbReference type="ARBA" id="ARBA00023004"/>
    </source>
</evidence>
<keyword evidence="4" id="KW-0479">Metal-binding</keyword>
<feature type="region of interest" description="Disordered" evidence="7">
    <location>
        <begin position="1"/>
        <end position="21"/>
    </location>
</feature>
<comment type="similarity">
    <text evidence="6">Belongs to the globin family.</text>
</comment>
<dbReference type="PANTHER" id="PTHR47217:SF1">
    <property type="entry name" value="GLOBIN-LIKE PROTEIN"/>
    <property type="match status" value="1"/>
</dbReference>
<dbReference type="CDD" id="cd01040">
    <property type="entry name" value="Mb-like"/>
    <property type="match status" value="1"/>
</dbReference>
<organism evidence="9">
    <name type="scientific">Polypedilum nubifer</name>
    <dbReference type="NCBI Taxonomy" id="54969"/>
    <lineage>
        <taxon>Eukaryota</taxon>
        <taxon>Metazoa</taxon>
        <taxon>Ecdysozoa</taxon>
        <taxon>Arthropoda</taxon>
        <taxon>Hexapoda</taxon>
        <taxon>Insecta</taxon>
        <taxon>Pterygota</taxon>
        <taxon>Neoptera</taxon>
        <taxon>Endopterygota</taxon>
        <taxon>Diptera</taxon>
        <taxon>Nematocera</taxon>
        <taxon>Chironomoidea</taxon>
        <taxon>Chironomidae</taxon>
        <taxon>Chironominae</taxon>
        <taxon>Polypedilum</taxon>
        <taxon>Polypedilum</taxon>
    </lineage>
</organism>
<feature type="domain" description="Globin" evidence="8">
    <location>
        <begin position="25"/>
        <end position="174"/>
    </location>
</feature>
<dbReference type="InterPro" id="IPR000971">
    <property type="entry name" value="Globin"/>
</dbReference>
<dbReference type="EMBL" id="AB872493">
    <property type="protein sequence ID" value="BAO18452.1"/>
    <property type="molecule type" value="mRNA"/>
</dbReference>
<reference evidence="9" key="1">
    <citation type="submission" date="2013-11" db="EMBL/GenBank/DDBJ databases">
        <title>The genome of the anhydrobiotic midge reveals evolution of complete desiccation tolerance.</title>
        <authorList>
            <person name="Gusev O."/>
            <person name="Suetsugu Y."/>
            <person name="Cornette R."/>
            <person name="Kawashima T."/>
            <person name="Logacheva M."/>
            <person name="Kondrashov A."/>
            <person name="Penin A."/>
            <person name="Hatanaka R."/>
            <person name="Kikuta S."/>
            <person name="Shimura S."/>
            <person name="Katayose Y."/>
            <person name="Matsumoto T."/>
            <person name="Shagimardanova E."/>
            <person name="Alexeev D."/>
            <person name="Govorun V."/>
            <person name="Wisecaver J."/>
            <person name="Mikheyev A."/>
            <person name="Koyanagi R."/>
            <person name="Nishiyama T."/>
            <person name="Shigenobu S."/>
            <person name="Shibata F.T."/>
            <person name="Galygina V."/>
            <person name="Hasebe M."/>
            <person name="Okuda T."/>
            <person name="Satoh N."/>
            <person name="Kikawada T."/>
        </authorList>
    </citation>
    <scope>NUCLEOTIDE SEQUENCE</scope>
</reference>
<dbReference type="GO" id="GO:0020037">
    <property type="term" value="F:heme binding"/>
    <property type="evidence" value="ECO:0007669"/>
    <property type="project" value="InterPro"/>
</dbReference>
<evidence type="ECO:0000256" key="2">
    <source>
        <dbReference type="ARBA" id="ARBA00022617"/>
    </source>
</evidence>
<evidence type="ECO:0000256" key="4">
    <source>
        <dbReference type="ARBA" id="ARBA00022723"/>
    </source>
</evidence>
<evidence type="ECO:0000256" key="1">
    <source>
        <dbReference type="ARBA" id="ARBA00022448"/>
    </source>
</evidence>
<dbReference type="PANTHER" id="PTHR47217">
    <property type="entry name" value="GLOBIN-LIKE PROTEIN"/>
    <property type="match status" value="1"/>
</dbReference>
<dbReference type="Gene3D" id="1.10.490.10">
    <property type="entry name" value="Globins"/>
    <property type="match status" value="1"/>
</dbReference>
<gene>
    <name evidence="9" type="primary">PnHb18</name>
</gene>
<accession>V5YM54</accession>
<keyword evidence="1 6" id="KW-0813">Transport</keyword>
<evidence type="ECO:0000259" key="8">
    <source>
        <dbReference type="PROSITE" id="PS01033"/>
    </source>
</evidence>
<dbReference type="Pfam" id="PF00042">
    <property type="entry name" value="Globin"/>
    <property type="match status" value="1"/>
</dbReference>
<dbReference type="PROSITE" id="PS01033">
    <property type="entry name" value="GLOBIN"/>
    <property type="match status" value="1"/>
</dbReference>
<evidence type="ECO:0000256" key="7">
    <source>
        <dbReference type="SAM" id="MobiDB-lite"/>
    </source>
</evidence>
<keyword evidence="5" id="KW-0408">Iron</keyword>
<dbReference type="GO" id="GO:0019825">
    <property type="term" value="F:oxygen binding"/>
    <property type="evidence" value="ECO:0007669"/>
    <property type="project" value="InterPro"/>
</dbReference>
<proteinExistence type="evidence at transcript level"/>
<dbReference type="InterPro" id="IPR009050">
    <property type="entry name" value="Globin-like_sf"/>
</dbReference>
<dbReference type="InterPro" id="IPR012292">
    <property type="entry name" value="Globin/Proto"/>
</dbReference>
<keyword evidence="3 6" id="KW-0561">Oxygen transport</keyword>
<dbReference type="SUPFAM" id="SSF46458">
    <property type="entry name" value="Globin-like"/>
    <property type="match status" value="1"/>
</dbReference>
<dbReference type="InterPro" id="IPR044399">
    <property type="entry name" value="Mb-like_M"/>
</dbReference>
<dbReference type="GO" id="GO:0046872">
    <property type="term" value="F:metal ion binding"/>
    <property type="evidence" value="ECO:0007669"/>
    <property type="project" value="UniProtKB-KW"/>
</dbReference>
<feature type="compositionally biased region" description="Polar residues" evidence="7">
    <location>
        <begin position="1"/>
        <end position="19"/>
    </location>
</feature>
<dbReference type="GO" id="GO:0005344">
    <property type="term" value="F:oxygen carrier activity"/>
    <property type="evidence" value="ECO:0007669"/>
    <property type="project" value="UniProtKB-KW"/>
</dbReference>
<evidence type="ECO:0000313" key="9">
    <source>
        <dbReference type="EMBL" id="BAO18452.1"/>
    </source>
</evidence>
<name>V5YM54_9DIPT</name>
<dbReference type="AlphaFoldDB" id="V5YM54"/>
<sequence>MGNSLHKNSSAASAENNEPTPAIVALTEADVEIIKRTWKIPSANPHDSAALIFSTFLEKYPHNQQKFPAFKDKPLSDIKNTVEFRAHASRIFNVFSSVIDGLDRDTEMMKGIKKIIAEVGKFHAKKKVTKKAHNEVRSVLVDILIEVCKLSDEEKAAWTKLLDIFFHVMFECIDGRSEQFL</sequence>
<evidence type="ECO:0000256" key="6">
    <source>
        <dbReference type="RuleBase" id="RU000356"/>
    </source>
</evidence>